<dbReference type="EMBL" id="JARKIE010000264">
    <property type="protein sequence ID" value="KAJ7659991.1"/>
    <property type="molecule type" value="Genomic_DNA"/>
</dbReference>
<proteinExistence type="predicted"/>
<name>A0AAD7G6A3_MYCRO</name>
<feature type="compositionally biased region" description="Basic and acidic residues" evidence="1">
    <location>
        <begin position="130"/>
        <end position="148"/>
    </location>
</feature>
<sequence length="327" mass="35137">MTTFPPSTPSTPSTPSPSASTSLKTATLSTCAVCGNKSPPQLLPSPFLRLSQYSPAGVCTLILRSHPPPAPAQTPAAAPCTAHRTVDHHQRLPSRKLAGSLEDANVRRVARAENLGGGDGVARGGGDSRCSARDVREGRGERDGEEARAAVGGGEARWAGRGVPQDMRPDILDQARQHDGIVLEEPRCGDLEEPAVDARIEIEPGDVALNYSWGKSRSTMWTISYCDGLFGGKFATVGTLRPIVDRKRNFVFEVQAVGILFWNGMRNSAGHFMDISIFTLLIAAESLLEMTFRYLKDGGIGTFKDSTVAGTGSRFVSWFTPGRARKR</sequence>
<feature type="region of interest" description="Disordered" evidence="1">
    <location>
        <begin position="1"/>
        <end position="22"/>
    </location>
</feature>
<comment type="caution">
    <text evidence="2">The sequence shown here is derived from an EMBL/GenBank/DDBJ whole genome shotgun (WGS) entry which is preliminary data.</text>
</comment>
<evidence type="ECO:0000313" key="2">
    <source>
        <dbReference type="EMBL" id="KAJ7659991.1"/>
    </source>
</evidence>
<organism evidence="2 3">
    <name type="scientific">Mycena rosella</name>
    <name type="common">Pink bonnet</name>
    <name type="synonym">Agaricus rosellus</name>
    <dbReference type="NCBI Taxonomy" id="1033263"/>
    <lineage>
        <taxon>Eukaryota</taxon>
        <taxon>Fungi</taxon>
        <taxon>Dikarya</taxon>
        <taxon>Basidiomycota</taxon>
        <taxon>Agaricomycotina</taxon>
        <taxon>Agaricomycetes</taxon>
        <taxon>Agaricomycetidae</taxon>
        <taxon>Agaricales</taxon>
        <taxon>Marasmiineae</taxon>
        <taxon>Mycenaceae</taxon>
        <taxon>Mycena</taxon>
    </lineage>
</organism>
<gene>
    <name evidence="2" type="ORF">B0H17DRAFT_1145124</name>
</gene>
<evidence type="ECO:0000313" key="3">
    <source>
        <dbReference type="Proteomes" id="UP001221757"/>
    </source>
</evidence>
<keyword evidence="3" id="KW-1185">Reference proteome</keyword>
<dbReference type="Proteomes" id="UP001221757">
    <property type="component" value="Unassembled WGS sequence"/>
</dbReference>
<reference evidence="2" key="1">
    <citation type="submission" date="2023-03" db="EMBL/GenBank/DDBJ databases">
        <title>Massive genome expansion in bonnet fungi (Mycena s.s.) driven by repeated elements and novel gene families across ecological guilds.</title>
        <authorList>
            <consortium name="Lawrence Berkeley National Laboratory"/>
            <person name="Harder C.B."/>
            <person name="Miyauchi S."/>
            <person name="Viragh M."/>
            <person name="Kuo A."/>
            <person name="Thoen E."/>
            <person name="Andreopoulos B."/>
            <person name="Lu D."/>
            <person name="Skrede I."/>
            <person name="Drula E."/>
            <person name="Henrissat B."/>
            <person name="Morin E."/>
            <person name="Kohler A."/>
            <person name="Barry K."/>
            <person name="LaButti K."/>
            <person name="Morin E."/>
            <person name="Salamov A."/>
            <person name="Lipzen A."/>
            <person name="Mereny Z."/>
            <person name="Hegedus B."/>
            <person name="Baldrian P."/>
            <person name="Stursova M."/>
            <person name="Weitz H."/>
            <person name="Taylor A."/>
            <person name="Grigoriev I.V."/>
            <person name="Nagy L.G."/>
            <person name="Martin F."/>
            <person name="Kauserud H."/>
        </authorList>
    </citation>
    <scope>NUCLEOTIDE SEQUENCE</scope>
    <source>
        <strain evidence="2">CBHHK067</strain>
    </source>
</reference>
<protein>
    <submittedName>
        <fullName evidence="2">Uncharacterized protein</fullName>
    </submittedName>
</protein>
<feature type="region of interest" description="Disordered" evidence="1">
    <location>
        <begin position="117"/>
        <end position="164"/>
    </location>
</feature>
<accession>A0AAD7G6A3</accession>
<feature type="compositionally biased region" description="Pro residues" evidence="1">
    <location>
        <begin position="1"/>
        <end position="15"/>
    </location>
</feature>
<evidence type="ECO:0000256" key="1">
    <source>
        <dbReference type="SAM" id="MobiDB-lite"/>
    </source>
</evidence>
<feature type="compositionally biased region" description="Gly residues" evidence="1">
    <location>
        <begin position="117"/>
        <end position="127"/>
    </location>
</feature>
<dbReference type="AlphaFoldDB" id="A0AAD7G6A3"/>